<name>X1G8Q4_9ZZZZ</name>
<dbReference type="InterPro" id="IPR020904">
    <property type="entry name" value="Sc_DH/Rdtase_CS"/>
</dbReference>
<dbReference type="Pfam" id="PF00106">
    <property type="entry name" value="adh_short"/>
    <property type="match status" value="1"/>
</dbReference>
<evidence type="ECO:0008006" key="4">
    <source>
        <dbReference type="Google" id="ProtNLM"/>
    </source>
</evidence>
<dbReference type="CDD" id="cd05233">
    <property type="entry name" value="SDR_c"/>
    <property type="match status" value="1"/>
</dbReference>
<proteinExistence type="inferred from homology"/>
<keyword evidence="2" id="KW-0560">Oxidoreductase</keyword>
<dbReference type="SUPFAM" id="SSF51735">
    <property type="entry name" value="NAD(P)-binding Rossmann-fold domains"/>
    <property type="match status" value="1"/>
</dbReference>
<organism evidence="3">
    <name type="scientific">marine sediment metagenome</name>
    <dbReference type="NCBI Taxonomy" id="412755"/>
    <lineage>
        <taxon>unclassified sequences</taxon>
        <taxon>metagenomes</taxon>
        <taxon>ecological metagenomes</taxon>
    </lineage>
</organism>
<dbReference type="InterPro" id="IPR036291">
    <property type="entry name" value="NAD(P)-bd_dom_sf"/>
</dbReference>
<dbReference type="GO" id="GO:0016614">
    <property type="term" value="F:oxidoreductase activity, acting on CH-OH group of donors"/>
    <property type="evidence" value="ECO:0007669"/>
    <property type="project" value="UniProtKB-ARBA"/>
</dbReference>
<evidence type="ECO:0000313" key="3">
    <source>
        <dbReference type="EMBL" id="GAH54296.1"/>
    </source>
</evidence>
<gene>
    <name evidence="3" type="ORF">S03H2_34257</name>
</gene>
<dbReference type="PROSITE" id="PS00061">
    <property type="entry name" value="ADH_SHORT"/>
    <property type="match status" value="1"/>
</dbReference>
<dbReference type="PRINTS" id="PR00080">
    <property type="entry name" value="SDRFAMILY"/>
</dbReference>
<protein>
    <recommendedName>
        <fullName evidence="4">Short-chain dehydrogenase/reductase SDR</fullName>
    </recommendedName>
</protein>
<evidence type="ECO:0000256" key="2">
    <source>
        <dbReference type="ARBA" id="ARBA00023002"/>
    </source>
</evidence>
<dbReference type="PANTHER" id="PTHR48107:SF7">
    <property type="entry name" value="RE15974P"/>
    <property type="match status" value="1"/>
</dbReference>
<dbReference type="EMBL" id="BARU01020891">
    <property type="protein sequence ID" value="GAH54296.1"/>
    <property type="molecule type" value="Genomic_DNA"/>
</dbReference>
<dbReference type="Gene3D" id="3.40.50.720">
    <property type="entry name" value="NAD(P)-binding Rossmann-like Domain"/>
    <property type="match status" value="1"/>
</dbReference>
<evidence type="ECO:0000256" key="1">
    <source>
        <dbReference type="ARBA" id="ARBA00006484"/>
    </source>
</evidence>
<sequence length="238" mass="25994">MVNYNLEDKVVLVTGANNPSGIGAATARVFAKEGAKVFITYYRTSPEHYGVDYEEAKAASEPGMPLYHYLRTKNAKEVVDSILTDGGLADSWETDLRDPDNVSNLLDRVESKFGSVDVLVNNAAEYRNNDSIDTVTAEDIEGIYSVNVKATLLLISEFVNRHKRYKKKWGRIVNLSTGPSQCFVGQISYGSSKAAIEAFTRSIAFELGPLGITVNTVAPGATQTGYITIKAEQELIPT</sequence>
<dbReference type="PANTHER" id="PTHR48107">
    <property type="entry name" value="NADPH-DEPENDENT ALDEHYDE REDUCTASE-LIKE PROTEIN, CHLOROPLASTIC-RELATED"/>
    <property type="match status" value="1"/>
</dbReference>
<reference evidence="3" key="1">
    <citation type="journal article" date="2014" name="Front. Microbiol.">
        <title>High frequency of phylogenetically diverse reductive dehalogenase-homologous genes in deep subseafloor sedimentary metagenomes.</title>
        <authorList>
            <person name="Kawai M."/>
            <person name="Futagami T."/>
            <person name="Toyoda A."/>
            <person name="Takaki Y."/>
            <person name="Nishi S."/>
            <person name="Hori S."/>
            <person name="Arai W."/>
            <person name="Tsubouchi T."/>
            <person name="Morono Y."/>
            <person name="Uchiyama I."/>
            <person name="Ito T."/>
            <person name="Fujiyama A."/>
            <person name="Inagaki F."/>
            <person name="Takami H."/>
        </authorList>
    </citation>
    <scope>NUCLEOTIDE SEQUENCE</scope>
    <source>
        <strain evidence="3">Expedition CK06-06</strain>
    </source>
</reference>
<dbReference type="PRINTS" id="PR00081">
    <property type="entry name" value="GDHRDH"/>
</dbReference>
<dbReference type="InterPro" id="IPR002347">
    <property type="entry name" value="SDR_fam"/>
</dbReference>
<comment type="similarity">
    <text evidence="1">Belongs to the short-chain dehydrogenases/reductases (SDR) family.</text>
</comment>
<accession>X1G8Q4</accession>
<dbReference type="AlphaFoldDB" id="X1G8Q4"/>
<feature type="non-terminal residue" evidence="3">
    <location>
        <position position="238"/>
    </location>
</feature>
<comment type="caution">
    <text evidence="3">The sequence shown here is derived from an EMBL/GenBank/DDBJ whole genome shotgun (WGS) entry which is preliminary data.</text>
</comment>